<name>A0AAY4D6N2_9TELE</name>
<evidence type="ECO:0000256" key="1">
    <source>
        <dbReference type="SAM" id="MobiDB-lite"/>
    </source>
</evidence>
<dbReference type="Pfam" id="PF21030">
    <property type="entry name" value="WDR93"/>
    <property type="match status" value="1"/>
</dbReference>
<sequence>MALRRTVSTEDEEEFLRDPDQLHDHLPQPFRAIEKAVDVVVDRAWEVILQREKIRSADQTRSHVPSHTPLREIKISERVNCLACSDDGRYIFLGHTHGLSVISTSCFTPACTWEEGGAEITSIHSTRLRDTTHLLSTVDNMGVPRLFALHADRIYLMTVISETDDFKQRNICVKFQVSRGGYVGAATFTCRGSAWLQVYRFPTELWMTELHILTQQRPENLISEEQQLSPIVMMMKIKPPRVCLGNPHH</sequence>
<organism evidence="2 3">
    <name type="scientific">Denticeps clupeoides</name>
    <name type="common">denticle herring</name>
    <dbReference type="NCBI Taxonomy" id="299321"/>
    <lineage>
        <taxon>Eukaryota</taxon>
        <taxon>Metazoa</taxon>
        <taxon>Chordata</taxon>
        <taxon>Craniata</taxon>
        <taxon>Vertebrata</taxon>
        <taxon>Euteleostomi</taxon>
        <taxon>Actinopterygii</taxon>
        <taxon>Neopterygii</taxon>
        <taxon>Teleostei</taxon>
        <taxon>Clupei</taxon>
        <taxon>Clupeiformes</taxon>
        <taxon>Denticipitoidei</taxon>
        <taxon>Denticipitidae</taxon>
        <taxon>Denticeps</taxon>
    </lineage>
</organism>
<dbReference type="Ensembl" id="ENSDCDT00010051118.1">
    <property type="protein sequence ID" value="ENSDCDP00010041172.1"/>
    <property type="gene ID" value="ENSDCDG00010026178.1"/>
</dbReference>
<evidence type="ECO:0000313" key="2">
    <source>
        <dbReference type="Ensembl" id="ENSDCDP00010041172.1"/>
    </source>
</evidence>
<dbReference type="PANTHER" id="PTHR12219:SF17">
    <property type="entry name" value="WD REPEAT-CONTAINING PROTEIN 93"/>
    <property type="match status" value="1"/>
</dbReference>
<feature type="region of interest" description="Disordered" evidence="1">
    <location>
        <begin position="1"/>
        <end position="21"/>
    </location>
</feature>
<dbReference type="PANTHER" id="PTHR12219">
    <property type="entry name" value="NADH-UBIQUINONE OXIDOREDUCTASE"/>
    <property type="match status" value="1"/>
</dbReference>
<reference evidence="2" key="1">
    <citation type="submission" date="2025-08" db="UniProtKB">
        <authorList>
            <consortium name="Ensembl"/>
        </authorList>
    </citation>
    <scope>IDENTIFICATION</scope>
</reference>
<proteinExistence type="predicted"/>
<dbReference type="GeneTree" id="ENSGT00390000009995"/>
<dbReference type="GO" id="GO:0022900">
    <property type="term" value="P:electron transport chain"/>
    <property type="evidence" value="ECO:0007669"/>
    <property type="project" value="InterPro"/>
</dbReference>
<dbReference type="InterPro" id="IPR036322">
    <property type="entry name" value="WD40_repeat_dom_sf"/>
</dbReference>
<dbReference type="InterPro" id="IPR049547">
    <property type="entry name" value="WDR93_beta-prop"/>
</dbReference>
<dbReference type="InterPro" id="IPR006885">
    <property type="entry name" value="NADH_UbQ_FeS_4_mit-like"/>
</dbReference>
<evidence type="ECO:0000313" key="3">
    <source>
        <dbReference type="Proteomes" id="UP000694580"/>
    </source>
</evidence>
<gene>
    <name evidence="2" type="primary">LOC114773157</name>
</gene>
<dbReference type="SUPFAM" id="SSF50978">
    <property type="entry name" value="WD40 repeat-like"/>
    <property type="match status" value="1"/>
</dbReference>
<keyword evidence="3" id="KW-1185">Reference proteome</keyword>
<accession>A0AAY4D6N2</accession>
<protein>
    <submittedName>
        <fullName evidence="2">Uncharacterized protein</fullName>
    </submittedName>
</protein>
<dbReference type="Proteomes" id="UP000694580">
    <property type="component" value="Unplaced"/>
</dbReference>
<dbReference type="AlphaFoldDB" id="A0AAY4D6N2"/>
<reference evidence="2" key="2">
    <citation type="submission" date="2025-09" db="UniProtKB">
        <authorList>
            <consortium name="Ensembl"/>
        </authorList>
    </citation>
    <scope>IDENTIFICATION</scope>
</reference>